<gene>
    <name evidence="3" type="primary">treF</name>
    <name evidence="3" type="ORF">BTW07_17875</name>
</gene>
<organism evidence="3 4">
    <name type="scientific">Salinicola socius</name>
    <dbReference type="NCBI Taxonomy" id="404433"/>
    <lineage>
        <taxon>Bacteria</taxon>
        <taxon>Pseudomonadati</taxon>
        <taxon>Pseudomonadota</taxon>
        <taxon>Gammaproteobacteria</taxon>
        <taxon>Oceanospirillales</taxon>
        <taxon>Halomonadaceae</taxon>
        <taxon>Salinicola</taxon>
    </lineage>
</organism>
<evidence type="ECO:0000313" key="3">
    <source>
        <dbReference type="EMBL" id="OLO02802.1"/>
    </source>
</evidence>
<evidence type="ECO:0000313" key="4">
    <source>
        <dbReference type="Proteomes" id="UP000186878"/>
    </source>
</evidence>
<sequence length="512" mass="58626">MTPDNVDAFEEAAITPYDRYGELFEAVALAHIFHDSKTFADCIPRQPPGQIMEAYEQQRWQAGFDLGAFVADHFYSDMVPGKGYESRPEHDLVTHIDNLWPVLTRNSRQHPRWSSLLALCYDYVVPGGRFREYYYWDSYFIMLGLAASNQSHLMCAVTDNCSDLILRYGHMPNGNRSYYLSRSQPPLFSMMVELTERQGLREAIDYLPALEREYAFWMDGEDDLAPGESHRRCVRLGEDAWLNRHWDDRDTPREESFREDVEMARHCSRPAQALFRDLRAGAESGWDFSGRWLDDVKDLGSIRATHFVTPELNALLFHLEQTLSRLHAAVGDDGKAGDFRRRALRRRAAMDHYLWSDSRGAYYDYDFTRGRSSVHLTAACVVPLFVGAASDAQAERVANIVADRLMAPGGLATTEITDSAQQWDHPNGWAPLQWMAIEGLRHYGFTELADTLADRWLDLVEDLYRREHKLVEKYVLYPGADFAVGGEYPLQDGFGWTNGVTRALLARRAGHQ</sequence>
<dbReference type="InterPro" id="IPR001661">
    <property type="entry name" value="Glyco_hydro_37"/>
</dbReference>
<keyword evidence="4" id="KW-1185">Reference proteome</keyword>
<evidence type="ECO:0000256" key="1">
    <source>
        <dbReference type="ARBA" id="ARBA00022801"/>
    </source>
</evidence>
<dbReference type="PANTHER" id="PTHR23403:SF8">
    <property type="entry name" value="CYTOPLASMIC TREHALASE"/>
    <property type="match status" value="1"/>
</dbReference>
<dbReference type="PROSITE" id="PS00927">
    <property type="entry name" value="TREHALASE_1"/>
    <property type="match status" value="1"/>
</dbReference>
<dbReference type="PROSITE" id="PS00928">
    <property type="entry name" value="TREHALASE_2"/>
    <property type="match status" value="1"/>
</dbReference>
<dbReference type="InterPro" id="IPR012341">
    <property type="entry name" value="6hp_glycosidase-like_sf"/>
</dbReference>
<proteinExistence type="predicted"/>
<dbReference type="InterPro" id="IPR008928">
    <property type="entry name" value="6-hairpin_glycosidase_sf"/>
</dbReference>
<protein>
    <submittedName>
        <fullName evidence="3">Alpha,alpha-trehalase</fullName>
    </submittedName>
</protein>
<dbReference type="SUPFAM" id="SSF48208">
    <property type="entry name" value="Six-hairpin glycosidases"/>
    <property type="match status" value="1"/>
</dbReference>
<dbReference type="GO" id="GO:0005993">
    <property type="term" value="P:trehalose catabolic process"/>
    <property type="evidence" value="ECO:0007669"/>
    <property type="project" value="TreeGrafter"/>
</dbReference>
<dbReference type="STRING" id="404433.BTW07_17875"/>
<dbReference type="PANTHER" id="PTHR23403">
    <property type="entry name" value="TREHALASE"/>
    <property type="match status" value="1"/>
</dbReference>
<reference evidence="3 4" key="1">
    <citation type="submission" date="2016-12" db="EMBL/GenBank/DDBJ databases">
        <title>Draft genome sequences of strains Salinicola socius SMB35, Salinicola sp. MH3R3-1 and Chromohalobacter sp. SMB17 from the Verkhnekamsk potash mining region of Russia.</title>
        <authorList>
            <person name="Mavrodi D.V."/>
            <person name="Olsson B.E."/>
            <person name="Korsakova E.S."/>
            <person name="Pyankova A."/>
            <person name="Mavrodi O.V."/>
            <person name="Plotnikova E.G."/>
        </authorList>
    </citation>
    <scope>NUCLEOTIDE SEQUENCE [LARGE SCALE GENOMIC DNA]</scope>
    <source>
        <strain evidence="3 4">SMB35</strain>
    </source>
</reference>
<dbReference type="NCBIfam" id="NF009773">
    <property type="entry name" value="PRK13270.1"/>
    <property type="match status" value="1"/>
</dbReference>
<dbReference type="AlphaFoldDB" id="A0A1Q8SN27"/>
<dbReference type="Proteomes" id="UP000186878">
    <property type="component" value="Unassembled WGS sequence"/>
</dbReference>
<keyword evidence="1" id="KW-0378">Hydrolase</keyword>
<dbReference type="GO" id="GO:0004555">
    <property type="term" value="F:alpha,alpha-trehalase activity"/>
    <property type="evidence" value="ECO:0007669"/>
    <property type="project" value="InterPro"/>
</dbReference>
<dbReference type="Gene3D" id="1.50.10.10">
    <property type="match status" value="1"/>
</dbReference>
<dbReference type="PRINTS" id="PR00744">
    <property type="entry name" value="GLHYDRLASE37"/>
</dbReference>
<dbReference type="EMBL" id="MSDO01000031">
    <property type="protein sequence ID" value="OLO02802.1"/>
    <property type="molecule type" value="Genomic_DNA"/>
</dbReference>
<evidence type="ECO:0000256" key="2">
    <source>
        <dbReference type="ARBA" id="ARBA00023295"/>
    </source>
</evidence>
<accession>A0A1Q8SN27</accession>
<comment type="caution">
    <text evidence="3">The sequence shown here is derived from an EMBL/GenBank/DDBJ whole genome shotgun (WGS) entry which is preliminary data.</text>
</comment>
<name>A0A1Q8SN27_9GAMM</name>
<dbReference type="OrthoDB" id="106887at2"/>
<dbReference type="Pfam" id="PF01204">
    <property type="entry name" value="Trehalase"/>
    <property type="match status" value="1"/>
</dbReference>
<dbReference type="InterPro" id="IPR018232">
    <property type="entry name" value="Glyco_hydro_37_CS"/>
</dbReference>
<keyword evidence="2" id="KW-0326">Glycosidase</keyword>